<protein>
    <submittedName>
        <fullName evidence="3">Uncharacterized protein</fullName>
    </submittedName>
</protein>
<sequence>MAYCLGFFYFTMGIKLLFLLEKFFLERSKMMKRKLVLSVWTIVFTGIYLSFVVEGAGADTLYKTSLTVSDSSAFDGDKLDASVEINKNGKVKLSISNLIHLDTLLYANKTCALVIETEVNDIAKPYEFPFEIEEGIALEDMDLVLQSGDKVEIVSVVINEKASPTGTPTPSPIAVASPLPAGSPTPVATASPIATTSPVVTPTATVAPYSTSVLEVSAEISGDDVELLVPGGLITDAEITPTPTSFATPAATPTEPSATPTSTPVETPSVIEAYVSFQSKTINLNSNGKFIANIKLPSTHNIEDIVCETVVCEGAVAIDCDEKKNKLKVKFNISDLEVGLDLKTSESQSVEFTITGELSDGTKFEGSDTVKVKGSKKGKNDDNDDEDEDDDDGDKGKDKGKGKNRR</sequence>
<feature type="transmembrane region" description="Helical" evidence="2">
    <location>
        <begin position="6"/>
        <end position="23"/>
    </location>
</feature>
<reference evidence="3" key="1">
    <citation type="journal article" date="2006" name="Nature">
        <title>Deciphering the evolution and metabolism of an anammox bacterium from a community genome.</title>
        <authorList>
            <person name="Strous M."/>
            <person name="Pelletier E."/>
            <person name="Mangenot S."/>
            <person name="Rattei T."/>
            <person name="Lehner A."/>
            <person name="Taylor M.W."/>
            <person name="Horn M."/>
            <person name="Daims H."/>
            <person name="Bartol-Mavel D."/>
            <person name="Wincker P."/>
            <person name="Barbe V."/>
            <person name="Fonknechten N."/>
            <person name="Vallenet D."/>
            <person name="Segurens B."/>
            <person name="Schenowitz-Truong C."/>
            <person name="Medigue C."/>
            <person name="Collingro A."/>
            <person name="Snel B."/>
            <person name="Dutilh B.E."/>
            <person name="OpDenCamp H.J.M."/>
            <person name="vanDerDrift C."/>
            <person name="Cirpus I."/>
            <person name="vanDePas-Schoonen K.T."/>
            <person name="Harhangi H.R."/>
            <person name="vanNiftrik L."/>
            <person name="Schmid M."/>
            <person name="Keltjens J."/>
            <person name="vanDeVossenberg J."/>
            <person name="Kartal B."/>
            <person name="Meier H."/>
            <person name="Frishman D."/>
            <person name="Huynen M.A."/>
            <person name="Mewes H."/>
            <person name="Weissenbach J."/>
            <person name="Jetten M.S.M."/>
            <person name="Wagner M."/>
            <person name="LePaslier D."/>
        </authorList>
    </citation>
    <scope>NUCLEOTIDE SEQUENCE</scope>
</reference>
<feature type="region of interest" description="Disordered" evidence="1">
    <location>
        <begin position="246"/>
        <end position="265"/>
    </location>
</feature>
<keyword evidence="2" id="KW-1133">Transmembrane helix</keyword>
<dbReference type="AlphaFoldDB" id="Q1Q6E5"/>
<accession>Q1Q6E5</accession>
<keyword evidence="2" id="KW-0472">Membrane</keyword>
<dbReference type="EMBL" id="CT573071">
    <property type="protein sequence ID" value="CAJ73149.1"/>
    <property type="molecule type" value="Genomic_DNA"/>
</dbReference>
<feature type="compositionally biased region" description="Basic and acidic residues" evidence="1">
    <location>
        <begin position="394"/>
        <end position="406"/>
    </location>
</feature>
<proteinExistence type="predicted"/>
<feature type="compositionally biased region" description="Basic and acidic residues" evidence="1">
    <location>
        <begin position="361"/>
        <end position="371"/>
    </location>
</feature>
<keyword evidence="2" id="KW-0812">Transmembrane</keyword>
<evidence type="ECO:0000256" key="1">
    <source>
        <dbReference type="SAM" id="MobiDB-lite"/>
    </source>
</evidence>
<gene>
    <name evidence="3" type="ORF">kuste2403</name>
</gene>
<feature type="transmembrane region" description="Helical" evidence="2">
    <location>
        <begin position="35"/>
        <end position="53"/>
    </location>
</feature>
<feature type="region of interest" description="Disordered" evidence="1">
    <location>
        <begin position="361"/>
        <end position="406"/>
    </location>
</feature>
<reference evidence="3" key="2">
    <citation type="submission" date="2006-01" db="EMBL/GenBank/DDBJ databases">
        <authorList>
            <person name="Genoscope"/>
        </authorList>
    </citation>
    <scope>NUCLEOTIDE SEQUENCE</scope>
</reference>
<evidence type="ECO:0000256" key="2">
    <source>
        <dbReference type="SAM" id="Phobius"/>
    </source>
</evidence>
<feature type="compositionally biased region" description="Acidic residues" evidence="1">
    <location>
        <begin position="382"/>
        <end position="393"/>
    </location>
</feature>
<organism evidence="3">
    <name type="scientific">Kuenenia stuttgartiensis</name>
    <dbReference type="NCBI Taxonomy" id="174633"/>
    <lineage>
        <taxon>Bacteria</taxon>
        <taxon>Pseudomonadati</taxon>
        <taxon>Planctomycetota</taxon>
        <taxon>Candidatus Brocadiia</taxon>
        <taxon>Candidatus Brocadiales</taxon>
        <taxon>Candidatus Brocadiaceae</taxon>
        <taxon>Candidatus Kuenenia</taxon>
    </lineage>
</organism>
<name>Q1Q6E5_KUEST</name>
<evidence type="ECO:0000313" key="3">
    <source>
        <dbReference type="EMBL" id="CAJ73149.1"/>
    </source>
</evidence>